<evidence type="ECO:0000256" key="4">
    <source>
        <dbReference type="ARBA" id="ARBA00022679"/>
    </source>
</evidence>
<dbReference type="Pfam" id="PF08447">
    <property type="entry name" value="PAS_3"/>
    <property type="match status" value="1"/>
</dbReference>
<evidence type="ECO:0000256" key="2">
    <source>
        <dbReference type="ARBA" id="ARBA00012438"/>
    </source>
</evidence>
<dbReference type="InterPro" id="IPR000700">
    <property type="entry name" value="PAS-assoc_C"/>
</dbReference>
<comment type="catalytic activity">
    <reaction evidence="1">
        <text>ATP + protein L-histidine = ADP + protein N-phospho-L-histidine.</text>
        <dbReference type="EC" id="2.7.13.3"/>
    </reaction>
</comment>
<dbReference type="PROSITE" id="PS50112">
    <property type="entry name" value="PAS"/>
    <property type="match status" value="1"/>
</dbReference>
<keyword evidence="3" id="KW-0597">Phosphoprotein</keyword>
<dbReference type="InterPro" id="IPR001610">
    <property type="entry name" value="PAC"/>
</dbReference>
<dbReference type="InterPro" id="IPR052162">
    <property type="entry name" value="Sensor_kinase/Photoreceptor"/>
</dbReference>
<dbReference type="NCBIfam" id="TIGR00229">
    <property type="entry name" value="sensory_box"/>
    <property type="match status" value="1"/>
</dbReference>
<feature type="domain" description="PAS" evidence="6">
    <location>
        <begin position="1"/>
        <end position="39"/>
    </location>
</feature>
<keyword evidence="5" id="KW-0418">Kinase</keyword>
<organism evidence="8 9">
    <name type="scientific">Microcoleus anatoxicus PTRS2</name>
    <dbReference type="NCBI Taxonomy" id="2705321"/>
    <lineage>
        <taxon>Bacteria</taxon>
        <taxon>Bacillati</taxon>
        <taxon>Cyanobacteriota</taxon>
        <taxon>Cyanophyceae</taxon>
        <taxon>Oscillatoriophycideae</taxon>
        <taxon>Oscillatoriales</taxon>
        <taxon>Microcoleaceae</taxon>
        <taxon>Microcoleus</taxon>
        <taxon>Microcoleus anatoxicus</taxon>
    </lineage>
</organism>
<keyword evidence="4" id="KW-0808">Transferase</keyword>
<sequence>MIGYEENEIENNVKYWEDLLHPEDKVKVMAALNSYFEGENNIYKIEFRMLNKSGNWQWIMALGKVVEYDEWGAPLRMNGTHQDISDRKQAEFALQESEARERSKALELETAIKQLKTTQSQLVQNEKMVSLGQLVAGVAHEINNPNR</sequence>
<dbReference type="Gene3D" id="1.10.287.130">
    <property type="match status" value="1"/>
</dbReference>
<gene>
    <name evidence="8" type="ORF">WMG39_06470</name>
</gene>
<dbReference type="SMART" id="SM00086">
    <property type="entry name" value="PAC"/>
    <property type="match status" value="1"/>
</dbReference>
<dbReference type="PANTHER" id="PTHR43304:SF1">
    <property type="entry name" value="PAC DOMAIN-CONTAINING PROTEIN"/>
    <property type="match status" value="1"/>
</dbReference>
<evidence type="ECO:0000313" key="8">
    <source>
        <dbReference type="EMBL" id="MEK0184498.1"/>
    </source>
</evidence>
<dbReference type="InterPro" id="IPR000014">
    <property type="entry name" value="PAS"/>
</dbReference>
<dbReference type="InterPro" id="IPR035965">
    <property type="entry name" value="PAS-like_dom_sf"/>
</dbReference>
<dbReference type="EC" id="2.7.13.3" evidence="2"/>
<dbReference type="PANTHER" id="PTHR43304">
    <property type="entry name" value="PHYTOCHROME-LIKE PROTEIN CPH1"/>
    <property type="match status" value="1"/>
</dbReference>
<evidence type="ECO:0000256" key="5">
    <source>
        <dbReference type="ARBA" id="ARBA00022777"/>
    </source>
</evidence>
<dbReference type="Proteomes" id="UP001384579">
    <property type="component" value="Unassembled WGS sequence"/>
</dbReference>
<comment type="caution">
    <text evidence="8">The sequence shown here is derived from an EMBL/GenBank/DDBJ whole genome shotgun (WGS) entry which is preliminary data.</text>
</comment>
<accession>A0ABU8YJG6</accession>
<reference evidence="8 9" key="1">
    <citation type="journal article" date="2020" name="Harmful Algae">
        <title>Molecular and morphological characterization of a novel dihydroanatoxin-a producing Microcoleus species (cyanobacteria) from the Russian River, California, USA.</title>
        <authorList>
            <person name="Conklin K.Y."/>
            <person name="Stancheva R."/>
            <person name="Otten T.G."/>
            <person name="Fadness R."/>
            <person name="Boyer G.L."/>
            <person name="Read B."/>
            <person name="Zhang X."/>
            <person name="Sheath R.G."/>
        </authorList>
    </citation>
    <scope>NUCLEOTIDE SEQUENCE [LARGE SCALE GENOMIC DNA]</scope>
    <source>
        <strain evidence="8 9">PTRS2</strain>
    </source>
</reference>
<evidence type="ECO:0000313" key="9">
    <source>
        <dbReference type="Proteomes" id="UP001384579"/>
    </source>
</evidence>
<dbReference type="InterPro" id="IPR013655">
    <property type="entry name" value="PAS_fold_3"/>
</dbReference>
<evidence type="ECO:0000259" key="6">
    <source>
        <dbReference type="PROSITE" id="PS50112"/>
    </source>
</evidence>
<dbReference type="PROSITE" id="PS50113">
    <property type="entry name" value="PAC"/>
    <property type="match status" value="1"/>
</dbReference>
<protein>
    <recommendedName>
        <fullName evidence="2">histidine kinase</fullName>
        <ecNumber evidence="2">2.7.13.3</ecNumber>
    </recommendedName>
</protein>
<name>A0ABU8YJG6_9CYAN</name>
<evidence type="ECO:0000256" key="3">
    <source>
        <dbReference type="ARBA" id="ARBA00022553"/>
    </source>
</evidence>
<evidence type="ECO:0000256" key="1">
    <source>
        <dbReference type="ARBA" id="ARBA00000085"/>
    </source>
</evidence>
<dbReference type="Gene3D" id="3.30.450.20">
    <property type="entry name" value="PAS domain"/>
    <property type="match status" value="1"/>
</dbReference>
<evidence type="ECO:0000259" key="7">
    <source>
        <dbReference type="PROSITE" id="PS50113"/>
    </source>
</evidence>
<dbReference type="SUPFAM" id="SSF55785">
    <property type="entry name" value="PYP-like sensor domain (PAS domain)"/>
    <property type="match status" value="1"/>
</dbReference>
<dbReference type="CDD" id="cd00130">
    <property type="entry name" value="PAS"/>
    <property type="match status" value="1"/>
</dbReference>
<keyword evidence="9" id="KW-1185">Reference proteome</keyword>
<proteinExistence type="predicted"/>
<dbReference type="EMBL" id="JBBLXS010000055">
    <property type="protein sequence ID" value="MEK0184498.1"/>
    <property type="molecule type" value="Genomic_DNA"/>
</dbReference>
<feature type="domain" description="PAC" evidence="7">
    <location>
        <begin position="43"/>
        <end position="96"/>
    </location>
</feature>